<dbReference type="PANTHER" id="PTHR39173">
    <property type="entry name" value="ACETYLTRANSFERASE"/>
    <property type="match status" value="1"/>
</dbReference>
<keyword evidence="3" id="KW-1185">Reference proteome</keyword>
<dbReference type="InterPro" id="IPR016181">
    <property type="entry name" value="Acyl_CoA_acyltransferase"/>
</dbReference>
<dbReference type="Pfam" id="PF13302">
    <property type="entry name" value="Acetyltransf_3"/>
    <property type="match status" value="1"/>
</dbReference>
<sequence>MLFLIEPTVRYKESFLEGLREFQDEGSFLQEDLRALSTHFEEYVRRLTTQYQRASFPPDYVPATRYWLVEVDEQGQEVYVGNLTVRHELNAFLLKVGGHIGYQIRPSWRRRGYGKQILHLGLQKALELGITRALVTCDETNIGSKKVIEYNGGQFENAVFIEGSRIKKLRYWIDIA</sequence>
<organism evidence="2 3">
    <name type="scientific">Dictyobacter alpinus</name>
    <dbReference type="NCBI Taxonomy" id="2014873"/>
    <lineage>
        <taxon>Bacteria</taxon>
        <taxon>Bacillati</taxon>
        <taxon>Chloroflexota</taxon>
        <taxon>Ktedonobacteria</taxon>
        <taxon>Ktedonobacterales</taxon>
        <taxon>Dictyobacteraceae</taxon>
        <taxon>Dictyobacter</taxon>
    </lineage>
</organism>
<dbReference type="InterPro" id="IPR000182">
    <property type="entry name" value="GNAT_dom"/>
</dbReference>
<proteinExistence type="predicted"/>
<dbReference type="OrthoDB" id="9797989at2"/>
<dbReference type="PROSITE" id="PS51186">
    <property type="entry name" value="GNAT"/>
    <property type="match status" value="1"/>
</dbReference>
<dbReference type="PANTHER" id="PTHR39173:SF1">
    <property type="entry name" value="ACETYLTRANSFERASE"/>
    <property type="match status" value="1"/>
</dbReference>
<dbReference type="EMBL" id="BIFT01000001">
    <property type="protein sequence ID" value="GCE27298.1"/>
    <property type="molecule type" value="Genomic_DNA"/>
</dbReference>
<dbReference type="AlphaFoldDB" id="A0A402B7H4"/>
<accession>A0A402B7H4</accession>
<feature type="domain" description="N-acetyltransferase" evidence="1">
    <location>
        <begin position="31"/>
        <end position="176"/>
    </location>
</feature>
<dbReference type="SUPFAM" id="SSF55729">
    <property type="entry name" value="Acyl-CoA N-acyltransferases (Nat)"/>
    <property type="match status" value="1"/>
</dbReference>
<keyword evidence="2" id="KW-0808">Transferase</keyword>
<name>A0A402B7H4_9CHLR</name>
<dbReference type="Gene3D" id="3.40.630.30">
    <property type="match status" value="1"/>
</dbReference>
<gene>
    <name evidence="2" type="ORF">KDA_27820</name>
</gene>
<protein>
    <submittedName>
        <fullName evidence="2">Acetyltransferase</fullName>
    </submittedName>
</protein>
<reference evidence="3" key="1">
    <citation type="submission" date="2018-12" db="EMBL/GenBank/DDBJ databases">
        <title>Tengunoibacter tsumagoiensis gen. nov., sp. nov., Dictyobacter kobayashii sp. nov., D. alpinus sp. nov., and D. joshuensis sp. nov. and description of Dictyobacteraceae fam. nov. within the order Ktedonobacterales isolated from Tengu-no-mugimeshi.</title>
        <authorList>
            <person name="Wang C.M."/>
            <person name="Zheng Y."/>
            <person name="Sakai Y."/>
            <person name="Toyoda A."/>
            <person name="Minakuchi Y."/>
            <person name="Abe K."/>
            <person name="Yokota A."/>
            <person name="Yabe S."/>
        </authorList>
    </citation>
    <scope>NUCLEOTIDE SEQUENCE [LARGE SCALE GENOMIC DNA]</scope>
    <source>
        <strain evidence="3">Uno16</strain>
    </source>
</reference>
<comment type="caution">
    <text evidence="2">The sequence shown here is derived from an EMBL/GenBank/DDBJ whole genome shotgun (WGS) entry which is preliminary data.</text>
</comment>
<dbReference type="GO" id="GO:0016747">
    <property type="term" value="F:acyltransferase activity, transferring groups other than amino-acyl groups"/>
    <property type="evidence" value="ECO:0007669"/>
    <property type="project" value="InterPro"/>
</dbReference>
<dbReference type="RefSeq" id="WP_126627664.1">
    <property type="nucleotide sequence ID" value="NZ_BIFT01000001.1"/>
</dbReference>
<evidence type="ECO:0000313" key="2">
    <source>
        <dbReference type="EMBL" id="GCE27298.1"/>
    </source>
</evidence>
<dbReference type="CDD" id="cd04301">
    <property type="entry name" value="NAT_SF"/>
    <property type="match status" value="1"/>
</dbReference>
<evidence type="ECO:0000313" key="3">
    <source>
        <dbReference type="Proteomes" id="UP000287171"/>
    </source>
</evidence>
<evidence type="ECO:0000259" key="1">
    <source>
        <dbReference type="PROSITE" id="PS51186"/>
    </source>
</evidence>
<dbReference type="Proteomes" id="UP000287171">
    <property type="component" value="Unassembled WGS sequence"/>
</dbReference>